<accession>A0AAC9Z8A9</accession>
<dbReference type="RefSeq" id="WP_024096848.1">
    <property type="nucleotide sequence ID" value="NZ_CP010588.1"/>
</dbReference>
<evidence type="ECO:0000259" key="1">
    <source>
        <dbReference type="PROSITE" id="PS51186"/>
    </source>
</evidence>
<dbReference type="PROSITE" id="PS51186">
    <property type="entry name" value="GNAT"/>
    <property type="match status" value="1"/>
</dbReference>
<dbReference type="EMBL" id="CP010784">
    <property type="protein sequence ID" value="ATF05469.1"/>
    <property type="molecule type" value="Genomic_DNA"/>
</dbReference>
<protein>
    <submittedName>
        <fullName evidence="2">Acetyltransferase</fullName>
    </submittedName>
</protein>
<gene>
    <name evidence="2" type="ORF">PhaeoP63_01388</name>
</gene>
<dbReference type="AlphaFoldDB" id="A0AAC9Z8A9"/>
<proteinExistence type="predicted"/>
<dbReference type="Pfam" id="PF13302">
    <property type="entry name" value="Acetyltransf_3"/>
    <property type="match status" value="1"/>
</dbReference>
<dbReference type="GO" id="GO:0016747">
    <property type="term" value="F:acyltransferase activity, transferring groups other than amino-acyl groups"/>
    <property type="evidence" value="ECO:0007669"/>
    <property type="project" value="InterPro"/>
</dbReference>
<feature type="domain" description="N-acetyltransferase" evidence="1">
    <location>
        <begin position="13"/>
        <end position="167"/>
    </location>
</feature>
<dbReference type="GeneID" id="31845816"/>
<dbReference type="Gene3D" id="3.40.630.30">
    <property type="match status" value="1"/>
</dbReference>
<sequence>MGNLPDILTDGDLRLRPMSADDLTLVTAHFNDKRVTRWLAAVAQPFGPEAAHELLAHGMHSGENLRVIEYHGRLVGGLCIGASLWYWLAPEFWRQGLMRRALELVITARFTSTAPPLIATAHAENTASRELLTGLGFSISPAPRRMFFHGTETSEPCRDYVMAPEQWHLLHPLTFRAGDLSFRPARQQDTPVLAQMLTAAGPVPWPEREALPGFIEEHRYRGAGQGLFVMSDSNRRSVGMALLTVADPQLCFLSEGEDNRYRVQVMDDLARTFATRS</sequence>
<name>A0AAC9Z8A9_9RHOB</name>
<reference evidence="2 3" key="1">
    <citation type="journal article" date="2017" name="Front. Microbiol.">
        <title>Phaeobacter piscinae sp. nov., a species of the Roseobacter group and potential aquaculture probiont.</title>
        <authorList>
            <person name="Sonnenschein E.C."/>
            <person name="Phippen C.B.W."/>
            <person name="Nielsen K.F."/>
            <person name="Mateiu R.V."/>
            <person name="Melchiorsen J."/>
            <person name="Gram L."/>
            <person name="Overmann J."/>
            <person name="Freese H.M."/>
        </authorList>
    </citation>
    <scope>NUCLEOTIDE SEQUENCE [LARGE SCALE GENOMIC DNA]</scope>
    <source>
        <strain evidence="2 3">P63</strain>
    </source>
</reference>
<evidence type="ECO:0000313" key="2">
    <source>
        <dbReference type="EMBL" id="ATF05469.1"/>
    </source>
</evidence>
<dbReference type="InterPro" id="IPR000182">
    <property type="entry name" value="GNAT_dom"/>
</dbReference>
<dbReference type="SUPFAM" id="SSF55729">
    <property type="entry name" value="Acyl-CoA N-acyltransferases (Nat)"/>
    <property type="match status" value="1"/>
</dbReference>
<dbReference type="InterPro" id="IPR016181">
    <property type="entry name" value="Acyl_CoA_acyltransferase"/>
</dbReference>
<dbReference type="InterPro" id="IPR051531">
    <property type="entry name" value="N-acetyltransferase"/>
</dbReference>
<evidence type="ECO:0000313" key="3">
    <source>
        <dbReference type="Proteomes" id="UP000217545"/>
    </source>
</evidence>
<organism evidence="2 3">
    <name type="scientific">Phaeobacter gallaeciensis</name>
    <dbReference type="NCBI Taxonomy" id="60890"/>
    <lineage>
        <taxon>Bacteria</taxon>
        <taxon>Pseudomonadati</taxon>
        <taxon>Pseudomonadota</taxon>
        <taxon>Alphaproteobacteria</taxon>
        <taxon>Rhodobacterales</taxon>
        <taxon>Roseobacteraceae</taxon>
        <taxon>Phaeobacter</taxon>
    </lineage>
</organism>
<dbReference type="PANTHER" id="PTHR43792">
    <property type="entry name" value="GNAT FAMILY, PUTATIVE (AFU_ORTHOLOGUE AFUA_3G00765)-RELATED-RELATED"/>
    <property type="match status" value="1"/>
</dbReference>
<dbReference type="Proteomes" id="UP000217545">
    <property type="component" value="Chromosome"/>
</dbReference>